<dbReference type="Proteomes" id="UP000020077">
    <property type="component" value="Unassembled WGS sequence"/>
</dbReference>
<dbReference type="InterPro" id="IPR051840">
    <property type="entry name" value="NifX/NifY_domain"/>
</dbReference>
<feature type="domain" description="Dinitrogenase iron-molybdenum cofactor N-terminal" evidence="4">
    <location>
        <begin position="5"/>
        <end position="91"/>
    </location>
</feature>
<dbReference type="PANTHER" id="PTHR33937:SF1">
    <property type="entry name" value="IRON-MOLIBDENUM COFACTOR PROCESSING PROTEIN"/>
    <property type="match status" value="1"/>
</dbReference>
<proteinExistence type="inferred from homology"/>
<comment type="similarity">
    <text evidence="1">Belongs to the NifX/NifY family.</text>
</comment>
<dbReference type="InterPro" id="IPR038127">
    <property type="entry name" value="NafY_N_sf"/>
</dbReference>
<accession>A0A084Y6V8</accession>
<organism evidence="5 6">
    <name type="scientific">Candidatus Accumulibacter phosphatis</name>
    <dbReference type="NCBI Taxonomy" id="327160"/>
    <lineage>
        <taxon>Bacteria</taxon>
        <taxon>Pseudomonadati</taxon>
        <taxon>Pseudomonadota</taxon>
        <taxon>Betaproteobacteria</taxon>
        <taxon>Candidatus Accumulibacter</taxon>
    </lineage>
</organism>
<evidence type="ECO:0000313" key="5">
    <source>
        <dbReference type="EMBL" id="KFB70452.1"/>
    </source>
</evidence>
<dbReference type="InterPro" id="IPR036105">
    <property type="entry name" value="DiNase_FeMo-co_biosyn_sf"/>
</dbReference>
<dbReference type="EMBL" id="JDVG02000701">
    <property type="protein sequence ID" value="KFB70452.1"/>
    <property type="molecule type" value="Genomic_DNA"/>
</dbReference>
<evidence type="ECO:0000256" key="1">
    <source>
        <dbReference type="ARBA" id="ARBA00010285"/>
    </source>
</evidence>
<dbReference type="Pfam" id="PF16844">
    <property type="entry name" value="DIMCO_N"/>
    <property type="match status" value="1"/>
</dbReference>
<dbReference type="AlphaFoldDB" id="A0A084Y6V8"/>
<dbReference type="Gene3D" id="1.10.150.590">
    <property type="entry name" value="Dinitrogenase iron-molybdenum cofactor, N-terminal"/>
    <property type="match status" value="1"/>
</dbReference>
<protein>
    <submittedName>
        <fullName evidence="5">Nitrogen fixation protein NifX</fullName>
    </submittedName>
</protein>
<evidence type="ECO:0000259" key="3">
    <source>
        <dbReference type="Pfam" id="PF02579"/>
    </source>
</evidence>
<evidence type="ECO:0000259" key="4">
    <source>
        <dbReference type="Pfam" id="PF16844"/>
    </source>
</evidence>
<evidence type="ECO:0000256" key="2">
    <source>
        <dbReference type="ARBA" id="ARBA00023231"/>
    </source>
</evidence>
<comment type="caution">
    <text evidence="5">The sequence shown here is derived from an EMBL/GenBank/DDBJ whole genome shotgun (WGS) entry which is preliminary data.</text>
</comment>
<gene>
    <name evidence="5" type="ORF">AW09_004446</name>
</gene>
<dbReference type="PANTHER" id="PTHR33937">
    <property type="entry name" value="IRON-MOLYBDENUM PROTEIN-RELATED-RELATED"/>
    <property type="match status" value="1"/>
</dbReference>
<dbReference type="InterPro" id="IPR034169">
    <property type="entry name" value="NifX-like"/>
</dbReference>
<name>A0A084Y6V8_9PROT</name>
<dbReference type="InterPro" id="IPR003731">
    <property type="entry name" value="Di-Nase_FeMo-co_biosynth"/>
</dbReference>
<feature type="domain" description="Dinitrogenase iron-molybdenum cofactor biosynthesis" evidence="3">
    <location>
        <begin position="116"/>
        <end position="203"/>
    </location>
</feature>
<dbReference type="CDD" id="cd00853">
    <property type="entry name" value="NifX"/>
    <property type="match status" value="1"/>
</dbReference>
<keyword evidence="2" id="KW-0535">Nitrogen fixation</keyword>
<dbReference type="Gene3D" id="3.30.420.130">
    <property type="entry name" value="Dinitrogenase iron-molybdenum cofactor biosynthesis domain"/>
    <property type="match status" value="1"/>
</dbReference>
<dbReference type="Pfam" id="PF02579">
    <property type="entry name" value="Nitro_FeMo-Co"/>
    <property type="match status" value="1"/>
</dbReference>
<reference evidence="5 6" key="1">
    <citation type="submission" date="2014-02" db="EMBL/GenBank/DDBJ databases">
        <title>Expanding our view of genomic diversity in Candidatus Accumulibacter clades.</title>
        <authorList>
            <person name="Skennerton C.T."/>
            <person name="Barr J.J."/>
            <person name="Slater F.R."/>
            <person name="Bond P.L."/>
            <person name="Tyson G.W."/>
        </authorList>
    </citation>
    <scope>NUCLEOTIDE SEQUENCE [LARGE SCALE GENOMIC DNA]</scope>
    <source>
        <strain evidence="6">BA-91</strain>
    </source>
</reference>
<dbReference type="InterPro" id="IPR031763">
    <property type="entry name" value="NafY_N"/>
</dbReference>
<dbReference type="SUPFAM" id="SSF53146">
    <property type="entry name" value="Nitrogenase accessory factor-like"/>
    <property type="match status" value="1"/>
</dbReference>
<evidence type="ECO:0000313" key="6">
    <source>
        <dbReference type="Proteomes" id="UP000020077"/>
    </source>
</evidence>
<sequence length="241" mass="25633">MAQSITRGAALRVALAARELGILSARELVSALVERLELPLTEAKLATVTVADLQLMLQGDEVIETDVPREQLKQAVRLLWGDGIVNSDLPPVASYAAGDMPGSIRVACASNRAQLLDGHYGSCERFLVYQVSPDEVRLIAVRPTVAADHAEDRNVARAALINDCQIVYVQSIGGPATAKVVRAGVHPVKVASRENAGGEALQALAQLQRALRHPPPWLARIMGVEAGSLARFAADLVAEDA</sequence>